<evidence type="ECO:0000313" key="3">
    <source>
        <dbReference type="Proteomes" id="UP000070284"/>
    </source>
</evidence>
<comment type="caution">
    <text evidence="2">The sequence shown here is derived from an EMBL/GenBank/DDBJ whole genome shotgun (WGS) entry which is preliminary data.</text>
</comment>
<keyword evidence="3" id="KW-1185">Reference proteome</keyword>
<dbReference type="EMBL" id="LHXO01000060">
    <property type="protein sequence ID" value="KXA94406.1"/>
    <property type="molecule type" value="Genomic_DNA"/>
</dbReference>
<evidence type="ECO:0000259" key="1">
    <source>
        <dbReference type="Pfam" id="PF07581"/>
    </source>
</evidence>
<reference evidence="2 3" key="1">
    <citation type="journal article" date="2016" name="Sci. Rep.">
        <title>Metabolic traits of an uncultured archaeal lineage -MSBL1- from brine pools of the Red Sea.</title>
        <authorList>
            <person name="Mwirichia R."/>
            <person name="Alam I."/>
            <person name="Rashid M."/>
            <person name="Vinu M."/>
            <person name="Ba-Alawi W."/>
            <person name="Anthony Kamau A."/>
            <person name="Kamanda Ngugi D."/>
            <person name="Goker M."/>
            <person name="Klenk H.P."/>
            <person name="Bajic V."/>
            <person name="Stingl U."/>
        </authorList>
    </citation>
    <scope>NUCLEOTIDE SEQUENCE [LARGE SCALE GENOMIC DNA]</scope>
    <source>
        <strain evidence="2">SCGC-AAA259E19</strain>
    </source>
</reference>
<gene>
    <name evidence="2" type="ORF">AKJ65_04510</name>
</gene>
<name>A0A133UJY0_9EURY</name>
<dbReference type="Proteomes" id="UP000070284">
    <property type="component" value="Unassembled WGS sequence"/>
</dbReference>
<evidence type="ECO:0000313" key="2">
    <source>
        <dbReference type="EMBL" id="KXA94406.1"/>
    </source>
</evidence>
<dbReference type="Pfam" id="PF07581">
    <property type="entry name" value="Glug"/>
    <property type="match status" value="4"/>
</dbReference>
<dbReference type="AlphaFoldDB" id="A0A133UJY0"/>
<sequence length="362" mass="38764">MEEPEWSENEGAYLISNLEELNWMRNDLDNDYVLVNDIDASETETWNGGKGWEGIGESYEVAFIGTFDGQGYEISSLYINENSWYVGFFDRARGEIKNVGLVNVTVKGNSSRVGALIGRAMSGVVTNCYATGKVAGEGKAGGLIGDWGGVVTDSYADVEVSGEYNIGGLIGSNSNKVVSCYATGDVTGEGNEPFKIGGLVGSNAYNYAEVSDSYATGDVDGYEKVGGLVGINSGIAAVIDNSYATGLVTGEEEVGGLVGYNAPNPEGVFDSFCDMETTGQENAIGTEDEGGTSTNVEALPTEEMKDISTFEDAGWDIEITSEGNPTSGYPFLSWQVNGGGHDNRRTSFRLRVRPLDRRRFRF</sequence>
<accession>A0A133UJY0</accession>
<feature type="domain" description="GLUG" evidence="1">
    <location>
        <begin position="196"/>
        <end position="219"/>
    </location>
</feature>
<dbReference type="InterPro" id="IPR011493">
    <property type="entry name" value="GLUG"/>
</dbReference>
<feature type="domain" description="GLUG" evidence="1">
    <location>
        <begin position="225"/>
        <end position="246"/>
    </location>
</feature>
<proteinExistence type="predicted"/>
<protein>
    <recommendedName>
        <fullName evidence="1">GLUG domain-containing protein</fullName>
    </recommendedName>
</protein>
<organism evidence="2 3">
    <name type="scientific">candidate division MSBL1 archaeon SCGC-AAA259E19</name>
    <dbReference type="NCBI Taxonomy" id="1698264"/>
    <lineage>
        <taxon>Archaea</taxon>
        <taxon>Methanobacteriati</taxon>
        <taxon>Methanobacteriota</taxon>
        <taxon>candidate division MSBL1</taxon>
    </lineage>
</organism>
<feature type="domain" description="GLUG" evidence="1">
    <location>
        <begin position="162"/>
        <end position="187"/>
    </location>
</feature>
<dbReference type="Gene3D" id="2.160.20.110">
    <property type="match status" value="1"/>
</dbReference>
<feature type="domain" description="GLUG" evidence="1">
    <location>
        <begin position="110"/>
        <end position="134"/>
    </location>
</feature>